<dbReference type="STRING" id="419481.SAMN05216233_102342"/>
<protein>
    <submittedName>
        <fullName evidence="9">Glycosyltransferase, GT2 family</fullName>
    </submittedName>
</protein>
<feature type="domain" description="Glycosyltransferase 2-like" evidence="7">
    <location>
        <begin position="9"/>
        <end position="127"/>
    </location>
</feature>
<keyword evidence="4 9" id="KW-0808">Transferase</keyword>
<dbReference type="AlphaFoldDB" id="A0A1G5C354"/>
<keyword evidence="6" id="KW-0812">Transmembrane</keyword>
<dbReference type="OrthoDB" id="9802649at2"/>
<dbReference type="PANTHER" id="PTHR43646">
    <property type="entry name" value="GLYCOSYLTRANSFERASE"/>
    <property type="match status" value="1"/>
</dbReference>
<evidence type="ECO:0000256" key="1">
    <source>
        <dbReference type="ARBA" id="ARBA00004236"/>
    </source>
</evidence>
<evidence type="ECO:0000259" key="8">
    <source>
        <dbReference type="Pfam" id="PF13632"/>
    </source>
</evidence>
<keyword evidence="3" id="KW-0328">Glycosyltransferase</keyword>
<feature type="transmembrane region" description="Helical" evidence="6">
    <location>
        <begin position="245"/>
        <end position="265"/>
    </location>
</feature>
<evidence type="ECO:0000313" key="9">
    <source>
        <dbReference type="EMBL" id="SCX96747.1"/>
    </source>
</evidence>
<accession>A0A1G5C354</accession>
<dbReference type="Pfam" id="PF13632">
    <property type="entry name" value="Glyco_trans_2_3"/>
    <property type="match status" value="1"/>
</dbReference>
<keyword evidence="2" id="KW-1003">Cell membrane</keyword>
<dbReference type="Gene3D" id="3.90.550.10">
    <property type="entry name" value="Spore Coat Polysaccharide Biosynthesis Protein SpsA, Chain A"/>
    <property type="match status" value="1"/>
</dbReference>
<keyword evidence="6" id="KW-1133">Transmembrane helix</keyword>
<dbReference type="InterPro" id="IPR001173">
    <property type="entry name" value="Glyco_trans_2-like"/>
</dbReference>
<keyword evidence="5 6" id="KW-0472">Membrane</keyword>
<comment type="subcellular location">
    <subcellularLocation>
        <location evidence="1">Cell membrane</location>
    </subcellularLocation>
</comment>
<dbReference type="GO" id="GO:0005886">
    <property type="term" value="C:plasma membrane"/>
    <property type="evidence" value="ECO:0007669"/>
    <property type="project" value="UniProtKB-SubCell"/>
</dbReference>
<keyword evidence="10" id="KW-1185">Reference proteome</keyword>
<name>A0A1G5C354_9BACT</name>
<dbReference type="RefSeq" id="WP_092208820.1">
    <property type="nucleotide sequence ID" value="NZ_FMUX01000002.1"/>
</dbReference>
<evidence type="ECO:0000256" key="6">
    <source>
        <dbReference type="SAM" id="Phobius"/>
    </source>
</evidence>
<organism evidence="9 10">
    <name type="scientific">Desulfoluna spongiiphila</name>
    <dbReference type="NCBI Taxonomy" id="419481"/>
    <lineage>
        <taxon>Bacteria</taxon>
        <taxon>Pseudomonadati</taxon>
        <taxon>Thermodesulfobacteriota</taxon>
        <taxon>Desulfobacteria</taxon>
        <taxon>Desulfobacterales</taxon>
        <taxon>Desulfolunaceae</taxon>
        <taxon>Desulfoluna</taxon>
    </lineage>
</organism>
<reference evidence="9 10" key="1">
    <citation type="submission" date="2016-10" db="EMBL/GenBank/DDBJ databases">
        <authorList>
            <person name="de Groot N.N."/>
        </authorList>
    </citation>
    <scope>NUCLEOTIDE SEQUENCE [LARGE SCALE GENOMIC DNA]</scope>
    <source>
        <strain evidence="9 10">AA1</strain>
    </source>
</reference>
<dbReference type="EMBL" id="FMUX01000002">
    <property type="protein sequence ID" value="SCX96747.1"/>
    <property type="molecule type" value="Genomic_DNA"/>
</dbReference>
<dbReference type="GO" id="GO:0016757">
    <property type="term" value="F:glycosyltransferase activity"/>
    <property type="evidence" value="ECO:0007669"/>
    <property type="project" value="UniProtKB-KW"/>
</dbReference>
<evidence type="ECO:0000256" key="5">
    <source>
        <dbReference type="ARBA" id="ARBA00023136"/>
    </source>
</evidence>
<dbReference type="Pfam" id="PF00535">
    <property type="entry name" value="Glycos_transf_2"/>
    <property type="match status" value="1"/>
</dbReference>
<proteinExistence type="predicted"/>
<feature type="domain" description="Glycosyltransferase 2-like" evidence="8">
    <location>
        <begin position="135"/>
        <end position="260"/>
    </location>
</feature>
<dbReference type="Proteomes" id="UP000198870">
    <property type="component" value="Unassembled WGS sequence"/>
</dbReference>
<evidence type="ECO:0000313" key="10">
    <source>
        <dbReference type="Proteomes" id="UP000198870"/>
    </source>
</evidence>
<dbReference type="InterPro" id="IPR029044">
    <property type="entry name" value="Nucleotide-diphossugar_trans"/>
</dbReference>
<dbReference type="SUPFAM" id="SSF53448">
    <property type="entry name" value="Nucleotide-diphospho-sugar transferases"/>
    <property type="match status" value="1"/>
</dbReference>
<evidence type="ECO:0000256" key="2">
    <source>
        <dbReference type="ARBA" id="ARBA00022475"/>
    </source>
</evidence>
<gene>
    <name evidence="9" type="ORF">SAMN05216233_102342</name>
</gene>
<evidence type="ECO:0000256" key="3">
    <source>
        <dbReference type="ARBA" id="ARBA00022676"/>
    </source>
</evidence>
<evidence type="ECO:0000256" key="4">
    <source>
        <dbReference type="ARBA" id="ARBA00022679"/>
    </source>
</evidence>
<sequence length="308" mass="33438">MDQHPPSLSVIIPAYNEEAFIGATLRRVSDVLDGGLLREVVVVDNGSTDGTEAIVKGFDGVTLVTLDERVTISRARNLGVLSSSAPVLVFLDADVLITCEWAKQLRQDLSLLEAGPLLVTGARYDLSEEPSALEEVWFDRLVRRTHRAATYLNGGNIITTRAVFDAVGGFREDLITGEDVDFCDRARSGGAELRINPGYKTHHEGYPKTVKAFFLRELWHGTGDMQTPAAFMKSKVAMAAVVHSALWFLSLLLLATGHVFAAMAAGGDGHGLERGADREQIRPHFPQSPGAEFFLPLGVSGGEELFFS</sequence>
<dbReference type="PANTHER" id="PTHR43646:SF2">
    <property type="entry name" value="GLYCOSYLTRANSFERASE 2-LIKE DOMAIN-CONTAINING PROTEIN"/>
    <property type="match status" value="1"/>
</dbReference>
<evidence type="ECO:0000259" key="7">
    <source>
        <dbReference type="Pfam" id="PF00535"/>
    </source>
</evidence>